<comment type="subcellular location">
    <subcellularLocation>
        <location evidence="1">Membrane</location>
        <topology evidence="1">Multi-pass membrane protein</topology>
    </subcellularLocation>
</comment>
<dbReference type="FunFam" id="2.70.150.10:FF:000002">
    <property type="entry name" value="Copper-transporting ATPase 1, putative"/>
    <property type="match status" value="1"/>
</dbReference>
<dbReference type="InterPro" id="IPR017969">
    <property type="entry name" value="Heavy-metal-associated_CS"/>
</dbReference>
<dbReference type="OrthoDB" id="432719at2759"/>
<evidence type="ECO:0000256" key="7">
    <source>
        <dbReference type="ARBA" id="ARBA00022737"/>
    </source>
</evidence>
<keyword evidence="7" id="KW-0677">Repeat</keyword>
<feature type="domain" description="HMA" evidence="18">
    <location>
        <begin position="84"/>
        <end position="150"/>
    </location>
</feature>
<evidence type="ECO:0000256" key="5">
    <source>
        <dbReference type="ARBA" id="ARBA00022692"/>
    </source>
</evidence>
<evidence type="ECO:0000256" key="6">
    <source>
        <dbReference type="ARBA" id="ARBA00022723"/>
    </source>
</evidence>
<dbReference type="InterPro" id="IPR023214">
    <property type="entry name" value="HAD_sf"/>
</dbReference>
<feature type="transmembrane region" description="Helical" evidence="17">
    <location>
        <begin position="326"/>
        <end position="346"/>
    </location>
</feature>
<dbReference type="SUPFAM" id="SSF81665">
    <property type="entry name" value="Calcium ATPase, transmembrane domain M"/>
    <property type="match status" value="1"/>
</dbReference>
<gene>
    <name evidence="19" type="ORF">KP509_08G061800</name>
</gene>
<evidence type="ECO:0000256" key="12">
    <source>
        <dbReference type="ARBA" id="ARBA00023008"/>
    </source>
</evidence>
<dbReference type="CDD" id="cd02094">
    <property type="entry name" value="P-type_ATPase_Cu-like"/>
    <property type="match status" value="1"/>
</dbReference>
<evidence type="ECO:0000256" key="10">
    <source>
        <dbReference type="ARBA" id="ARBA00022967"/>
    </source>
</evidence>
<dbReference type="Gene3D" id="2.70.150.10">
    <property type="entry name" value="Calcium-transporting ATPase, cytoplasmic transduction domain A"/>
    <property type="match status" value="1"/>
</dbReference>
<organism evidence="19 20">
    <name type="scientific">Ceratopteris richardii</name>
    <name type="common">Triangle waterfern</name>
    <dbReference type="NCBI Taxonomy" id="49495"/>
    <lineage>
        <taxon>Eukaryota</taxon>
        <taxon>Viridiplantae</taxon>
        <taxon>Streptophyta</taxon>
        <taxon>Embryophyta</taxon>
        <taxon>Tracheophyta</taxon>
        <taxon>Polypodiopsida</taxon>
        <taxon>Polypodiidae</taxon>
        <taxon>Polypodiales</taxon>
        <taxon>Pteridineae</taxon>
        <taxon>Pteridaceae</taxon>
        <taxon>Parkerioideae</taxon>
        <taxon>Ceratopteris</taxon>
    </lineage>
</organism>
<sequence>MDLVVKMATSGTEVSSKSDALQVPAQTSSSSSSSQINAILVSGPSGGVTPIFRTPPNGLLSRENVNRNFQVESADGATALTVLHKVIFKVKDMNCLACASSVEKALKSLRGIQEANVAVLHNTAKVVFYPDFINEQAIQIAIEDAGFDTATIEKEELHRRNTVCRLRIRGMTCTACSSCVESALEQIHGVKKAIVALATEEAEVHYDPWLVSYKTFIKSVSDTGFEAELISTSNESNNICLKLEGSSTYSQEQVDLIQSSLMGFLGVKNVETDCKNGSIIVSYDPDTTGPRCFLEVIDKVGFKASLQNDLGSPDRSKEMKEYKHQFFWSCAFTMPLFALSMIFMYISTLKSIFEIRISHMFTLGMLLRCILSTAVQFVFGRRFYKGAYMALRHGSTNMDVLIALGTNTAYFYSVYVSIRAATSSRFGEMDFFETSAMLISFILLGKYLEILAKGKTSQAIAKLIDLQPEFATLLELGEKGDILAEKEISTQLIHRKDLVKIIPGRKVPADGIVVSGHSYVNESMITGEACPVPKHAGDKVIGGTLNESSILHVRTTHVGSETALSQIVRLVKTAQMSKAPVQKYADKVSRHFVPFVILAALITWLAWFGAGLSGSYPKSWIPASMDEFELALQFGIAVLVIACPCALGLATPTAVMVATGKGASQGILIKGGQALENTHKVQCMVFDKTGTLTDGKPAVTTTKLFSDLSLANFYSLVTAVEANSAHPIAKAIMQYAADLQEGSYDSEKICEVEGFNSVIGQGVHAILEGRRIAVGNQRLMQHLNIPLSETVQQHLQHIENVAETSVVAAIDDHVAGIISVSDRVKPEAASTISMLKAWGVQSIMVTGDNWGTAKAIARQVGIEEVIAEAEPNTKVEKIKDLQNSGIIVGMVGDGINDSPALVAADVGMAIGAGTDVAIEAADIVLMRSDLEDVLTAIDLSKKTFSRIKLNYVWALGYNVFALPLAAGVLFPLIGLRLPPWVAGAAMALSSVSVVCSSLMLRSYKRPKCLHALKDIKVA</sequence>
<evidence type="ECO:0000256" key="4">
    <source>
        <dbReference type="ARBA" id="ARBA00022448"/>
    </source>
</evidence>
<keyword evidence="20" id="KW-1185">Reference proteome</keyword>
<dbReference type="InterPro" id="IPR006121">
    <property type="entry name" value="HMA_dom"/>
</dbReference>
<keyword evidence="12" id="KW-0186">Copper</keyword>
<dbReference type="NCBIfam" id="TIGR01494">
    <property type="entry name" value="ATPase_P-type"/>
    <property type="match status" value="1"/>
</dbReference>
<dbReference type="PROSITE" id="PS00154">
    <property type="entry name" value="ATPASE_E1_E2"/>
    <property type="match status" value="1"/>
</dbReference>
<dbReference type="InterPro" id="IPR008250">
    <property type="entry name" value="ATPase_P-typ_transduc_dom_A_sf"/>
</dbReference>
<dbReference type="PRINTS" id="PR00119">
    <property type="entry name" value="CATATPASE"/>
</dbReference>
<dbReference type="InterPro" id="IPR023298">
    <property type="entry name" value="ATPase_P-typ_TM_dom_sf"/>
</dbReference>
<dbReference type="PRINTS" id="PR00942">
    <property type="entry name" value="CUATPASEI"/>
</dbReference>
<comment type="similarity">
    <text evidence="2 17">Belongs to the cation transport ATPase (P-type) (TC 3.A.3) family. Type IB subfamily.</text>
</comment>
<dbReference type="Gene3D" id="3.40.50.1000">
    <property type="entry name" value="HAD superfamily/HAD-like"/>
    <property type="match status" value="1"/>
</dbReference>
<dbReference type="InterPro" id="IPR001757">
    <property type="entry name" value="P_typ_ATPase"/>
</dbReference>
<dbReference type="Gene3D" id="3.40.1110.10">
    <property type="entry name" value="Calcium-transporting ATPase, cytoplasmic domain N"/>
    <property type="match status" value="2"/>
</dbReference>
<dbReference type="InterPro" id="IPR027256">
    <property type="entry name" value="P-typ_ATPase_IB"/>
</dbReference>
<evidence type="ECO:0000313" key="19">
    <source>
        <dbReference type="EMBL" id="KAH7431696.1"/>
    </source>
</evidence>
<dbReference type="InterPro" id="IPR018303">
    <property type="entry name" value="ATPase_P-typ_P_site"/>
</dbReference>
<dbReference type="GO" id="GO:0005524">
    <property type="term" value="F:ATP binding"/>
    <property type="evidence" value="ECO:0007669"/>
    <property type="project" value="UniProtKB-UniRule"/>
</dbReference>
<feature type="transmembrane region" description="Helical" evidence="17">
    <location>
        <begin position="951"/>
        <end position="974"/>
    </location>
</feature>
<proteinExistence type="inferred from homology"/>
<evidence type="ECO:0000256" key="17">
    <source>
        <dbReference type="RuleBase" id="RU362081"/>
    </source>
</evidence>
<feature type="domain" description="HMA" evidence="18">
    <location>
        <begin position="162"/>
        <end position="228"/>
    </location>
</feature>
<name>A0A8T2UCT3_CERRI</name>
<evidence type="ECO:0000256" key="16">
    <source>
        <dbReference type="ARBA" id="ARBA00077729"/>
    </source>
</evidence>
<dbReference type="PANTHER" id="PTHR46594">
    <property type="entry name" value="P-TYPE CATION-TRANSPORTING ATPASE"/>
    <property type="match status" value="1"/>
</dbReference>
<protein>
    <recommendedName>
        <fullName evidence="3">P-type Cu(+) transporter</fullName>
        <ecNumber evidence="3">7.2.2.8</ecNumber>
    </recommendedName>
    <alternativeName>
        <fullName evidence="16">Protein HEAVY METAL ATPASE 5</fullName>
    </alternativeName>
</protein>
<dbReference type="Pfam" id="PF00122">
    <property type="entry name" value="E1-E2_ATPase"/>
    <property type="match status" value="1"/>
</dbReference>
<comment type="caution">
    <text evidence="19">The sequence shown here is derived from an EMBL/GenBank/DDBJ whole genome shotgun (WGS) entry which is preliminary data.</text>
</comment>
<evidence type="ECO:0000256" key="13">
    <source>
        <dbReference type="ARBA" id="ARBA00023065"/>
    </source>
</evidence>
<dbReference type="SFLD" id="SFLDS00003">
    <property type="entry name" value="Haloacid_Dehalogenase"/>
    <property type="match status" value="1"/>
</dbReference>
<dbReference type="InterPro" id="IPR036412">
    <property type="entry name" value="HAD-like_sf"/>
</dbReference>
<dbReference type="FunFam" id="3.30.70.100:FF:000033">
    <property type="entry name" value="Copper-transporting ATPase HMA5"/>
    <property type="match status" value="1"/>
</dbReference>
<keyword evidence="10" id="KW-1278">Translocase</keyword>
<dbReference type="CDD" id="cd00371">
    <property type="entry name" value="HMA"/>
    <property type="match status" value="3"/>
</dbReference>
<dbReference type="EMBL" id="CM035413">
    <property type="protein sequence ID" value="KAH7431696.1"/>
    <property type="molecule type" value="Genomic_DNA"/>
</dbReference>
<dbReference type="GO" id="GO:0140581">
    <property type="term" value="F:P-type monovalent copper transporter activity"/>
    <property type="evidence" value="ECO:0007669"/>
    <property type="project" value="UniProtKB-EC"/>
</dbReference>
<dbReference type="InterPro" id="IPR023299">
    <property type="entry name" value="ATPase_P-typ_cyto_dom_N"/>
</dbReference>
<dbReference type="SUPFAM" id="SSF55008">
    <property type="entry name" value="HMA, heavy metal-associated domain"/>
    <property type="match status" value="3"/>
</dbReference>
<dbReference type="SFLD" id="SFLDG00002">
    <property type="entry name" value="C1.7:_P-type_atpase_like"/>
    <property type="match status" value="1"/>
</dbReference>
<keyword evidence="6 17" id="KW-0479">Metal-binding</keyword>
<dbReference type="PRINTS" id="PR00943">
    <property type="entry name" value="CUATPASE"/>
</dbReference>
<evidence type="ECO:0000256" key="8">
    <source>
        <dbReference type="ARBA" id="ARBA00022741"/>
    </source>
</evidence>
<feature type="transmembrane region" description="Helical" evidence="17">
    <location>
        <begin position="400"/>
        <end position="418"/>
    </location>
</feature>
<dbReference type="PANTHER" id="PTHR46594:SF4">
    <property type="entry name" value="P-TYPE CATION-TRANSPORTING ATPASE"/>
    <property type="match status" value="1"/>
</dbReference>
<keyword evidence="13" id="KW-0406">Ion transport</keyword>
<feature type="domain" description="HMA" evidence="18">
    <location>
        <begin position="237"/>
        <end position="305"/>
    </location>
</feature>
<reference evidence="19" key="1">
    <citation type="submission" date="2021-08" db="EMBL/GenBank/DDBJ databases">
        <title>WGS assembly of Ceratopteris richardii.</title>
        <authorList>
            <person name="Marchant D.B."/>
            <person name="Chen G."/>
            <person name="Jenkins J."/>
            <person name="Shu S."/>
            <person name="Leebens-Mack J."/>
            <person name="Grimwood J."/>
            <person name="Schmutz J."/>
            <person name="Soltis P."/>
            <person name="Soltis D."/>
            <person name="Chen Z.-H."/>
        </authorList>
    </citation>
    <scope>NUCLEOTIDE SEQUENCE</scope>
    <source>
        <strain evidence="19">Whitten #5841</strain>
        <tissue evidence="19">Leaf</tissue>
    </source>
</reference>
<feature type="transmembrane region" description="Helical" evidence="17">
    <location>
        <begin position="430"/>
        <end position="448"/>
    </location>
</feature>
<dbReference type="Pfam" id="PF00403">
    <property type="entry name" value="HMA"/>
    <property type="match status" value="2"/>
</dbReference>
<dbReference type="SFLD" id="SFLDF00027">
    <property type="entry name" value="p-type_atpase"/>
    <property type="match status" value="1"/>
</dbReference>
<dbReference type="GO" id="GO:0016020">
    <property type="term" value="C:membrane"/>
    <property type="evidence" value="ECO:0007669"/>
    <property type="project" value="UniProtKB-SubCell"/>
</dbReference>
<evidence type="ECO:0000256" key="3">
    <source>
        <dbReference type="ARBA" id="ARBA00012517"/>
    </source>
</evidence>
<keyword evidence="11 17" id="KW-1133">Transmembrane helix</keyword>
<comment type="catalytic activity">
    <reaction evidence="15">
        <text>Cu(+)(in) + ATP + H2O = Cu(+)(out) + ADP + phosphate + H(+)</text>
        <dbReference type="Rhea" id="RHEA:25792"/>
        <dbReference type="ChEBI" id="CHEBI:15377"/>
        <dbReference type="ChEBI" id="CHEBI:15378"/>
        <dbReference type="ChEBI" id="CHEBI:30616"/>
        <dbReference type="ChEBI" id="CHEBI:43474"/>
        <dbReference type="ChEBI" id="CHEBI:49552"/>
        <dbReference type="ChEBI" id="CHEBI:456216"/>
        <dbReference type="EC" id="7.2.2.8"/>
    </reaction>
</comment>
<dbReference type="PROSITE" id="PS50846">
    <property type="entry name" value="HMA_2"/>
    <property type="match status" value="3"/>
</dbReference>
<evidence type="ECO:0000259" key="18">
    <source>
        <dbReference type="PROSITE" id="PS50846"/>
    </source>
</evidence>
<dbReference type="SUPFAM" id="SSF56784">
    <property type="entry name" value="HAD-like"/>
    <property type="match status" value="1"/>
</dbReference>
<evidence type="ECO:0000256" key="1">
    <source>
        <dbReference type="ARBA" id="ARBA00004141"/>
    </source>
</evidence>
<dbReference type="InterPro" id="IPR044492">
    <property type="entry name" value="P_typ_ATPase_HD_dom"/>
</dbReference>
<dbReference type="NCBIfam" id="TIGR01525">
    <property type="entry name" value="ATPase-IB_hvy"/>
    <property type="match status" value="1"/>
</dbReference>
<feature type="transmembrane region" description="Helical" evidence="17">
    <location>
        <begin position="358"/>
        <end position="379"/>
    </location>
</feature>
<keyword evidence="5 17" id="KW-0812">Transmembrane</keyword>
<evidence type="ECO:0000256" key="11">
    <source>
        <dbReference type="ARBA" id="ARBA00022989"/>
    </source>
</evidence>
<dbReference type="PROSITE" id="PS01047">
    <property type="entry name" value="HMA_1"/>
    <property type="match status" value="2"/>
</dbReference>
<dbReference type="Proteomes" id="UP000825935">
    <property type="component" value="Chromosome 8"/>
</dbReference>
<dbReference type="InterPro" id="IPR036163">
    <property type="entry name" value="HMA_dom_sf"/>
</dbReference>
<evidence type="ECO:0000256" key="2">
    <source>
        <dbReference type="ARBA" id="ARBA00006024"/>
    </source>
</evidence>
<dbReference type="GO" id="GO:0016887">
    <property type="term" value="F:ATP hydrolysis activity"/>
    <property type="evidence" value="ECO:0007669"/>
    <property type="project" value="InterPro"/>
</dbReference>
<keyword evidence="8 17" id="KW-0547">Nucleotide-binding</keyword>
<dbReference type="GO" id="GO:0046872">
    <property type="term" value="F:metal ion binding"/>
    <property type="evidence" value="ECO:0007669"/>
    <property type="project" value="UniProtKB-KW"/>
</dbReference>
<keyword evidence="14 17" id="KW-0472">Membrane</keyword>
<dbReference type="Gene3D" id="3.30.70.100">
    <property type="match status" value="3"/>
</dbReference>
<dbReference type="FunFam" id="3.40.50.1000:FF:000031">
    <property type="entry name" value="Probable copper-transporting ATPase HMA5"/>
    <property type="match status" value="1"/>
</dbReference>
<feature type="transmembrane region" description="Helical" evidence="17">
    <location>
        <begin position="980"/>
        <end position="1000"/>
    </location>
</feature>
<accession>A0A8T2UCT3</accession>
<evidence type="ECO:0000256" key="9">
    <source>
        <dbReference type="ARBA" id="ARBA00022840"/>
    </source>
</evidence>
<dbReference type="AlphaFoldDB" id="A0A8T2UCT3"/>
<feature type="transmembrane region" description="Helical" evidence="17">
    <location>
        <begin position="630"/>
        <end position="651"/>
    </location>
</feature>
<evidence type="ECO:0000313" key="20">
    <source>
        <dbReference type="Proteomes" id="UP000825935"/>
    </source>
</evidence>
<dbReference type="FunFam" id="3.30.70.100:FF:000001">
    <property type="entry name" value="ATPase copper transporting beta"/>
    <property type="match status" value="1"/>
</dbReference>
<dbReference type="Pfam" id="PF00702">
    <property type="entry name" value="Hydrolase"/>
    <property type="match status" value="1"/>
</dbReference>
<evidence type="ECO:0000256" key="14">
    <source>
        <dbReference type="ARBA" id="ARBA00023136"/>
    </source>
</evidence>
<dbReference type="InterPro" id="IPR059000">
    <property type="entry name" value="ATPase_P-type_domA"/>
</dbReference>
<keyword evidence="4" id="KW-0813">Transport</keyword>
<dbReference type="SUPFAM" id="SSF81653">
    <property type="entry name" value="Calcium ATPase, transduction domain A"/>
    <property type="match status" value="1"/>
</dbReference>
<feature type="transmembrane region" description="Helical" evidence="17">
    <location>
        <begin position="592"/>
        <end position="610"/>
    </location>
</feature>
<evidence type="ECO:0000256" key="15">
    <source>
        <dbReference type="ARBA" id="ARBA00049289"/>
    </source>
</evidence>
<dbReference type="EC" id="7.2.2.8" evidence="3"/>
<keyword evidence="9 17" id="KW-0067">ATP-binding</keyword>